<feature type="compositionally biased region" description="Basic and acidic residues" evidence="1">
    <location>
        <begin position="7"/>
        <end position="37"/>
    </location>
</feature>
<name>A0A4Z2IQN4_9TELE</name>
<proteinExistence type="predicted"/>
<dbReference type="EMBL" id="SRLO01000056">
    <property type="protein sequence ID" value="TNN80225.1"/>
    <property type="molecule type" value="Genomic_DNA"/>
</dbReference>
<gene>
    <name evidence="2" type="ORF">EYF80_009550</name>
</gene>
<dbReference type="Proteomes" id="UP000314294">
    <property type="component" value="Unassembled WGS sequence"/>
</dbReference>
<comment type="caution">
    <text evidence="2">The sequence shown here is derived from an EMBL/GenBank/DDBJ whole genome shotgun (WGS) entry which is preliminary data.</text>
</comment>
<evidence type="ECO:0000313" key="2">
    <source>
        <dbReference type="EMBL" id="TNN80225.1"/>
    </source>
</evidence>
<protein>
    <submittedName>
        <fullName evidence="2">Uncharacterized protein</fullName>
    </submittedName>
</protein>
<sequence>MGCRQGGVEERIEGRRGRMSRLRRETEGSGERGERGLQEAAAPGRLRLCSPLHSSLARRGESIISKDEYHPGAITIISRPIYFLLRLQPDTGASKHRLIKYLFPI</sequence>
<feature type="region of interest" description="Disordered" evidence="1">
    <location>
        <begin position="1"/>
        <end position="42"/>
    </location>
</feature>
<evidence type="ECO:0000256" key="1">
    <source>
        <dbReference type="SAM" id="MobiDB-lite"/>
    </source>
</evidence>
<evidence type="ECO:0000313" key="3">
    <source>
        <dbReference type="Proteomes" id="UP000314294"/>
    </source>
</evidence>
<dbReference type="AlphaFoldDB" id="A0A4Z2IQN4"/>
<keyword evidence="3" id="KW-1185">Reference proteome</keyword>
<accession>A0A4Z2IQN4</accession>
<reference evidence="2 3" key="1">
    <citation type="submission" date="2019-03" db="EMBL/GenBank/DDBJ databases">
        <title>First draft genome of Liparis tanakae, snailfish: a comprehensive survey of snailfish specific genes.</title>
        <authorList>
            <person name="Kim W."/>
            <person name="Song I."/>
            <person name="Jeong J.-H."/>
            <person name="Kim D."/>
            <person name="Kim S."/>
            <person name="Ryu S."/>
            <person name="Song J.Y."/>
            <person name="Lee S.K."/>
        </authorList>
    </citation>
    <scope>NUCLEOTIDE SEQUENCE [LARGE SCALE GENOMIC DNA]</scope>
    <source>
        <tissue evidence="2">Muscle</tissue>
    </source>
</reference>
<organism evidence="2 3">
    <name type="scientific">Liparis tanakae</name>
    <name type="common">Tanaka's snailfish</name>
    <dbReference type="NCBI Taxonomy" id="230148"/>
    <lineage>
        <taxon>Eukaryota</taxon>
        <taxon>Metazoa</taxon>
        <taxon>Chordata</taxon>
        <taxon>Craniata</taxon>
        <taxon>Vertebrata</taxon>
        <taxon>Euteleostomi</taxon>
        <taxon>Actinopterygii</taxon>
        <taxon>Neopterygii</taxon>
        <taxon>Teleostei</taxon>
        <taxon>Neoteleostei</taxon>
        <taxon>Acanthomorphata</taxon>
        <taxon>Eupercaria</taxon>
        <taxon>Perciformes</taxon>
        <taxon>Cottioidei</taxon>
        <taxon>Cottales</taxon>
        <taxon>Liparidae</taxon>
        <taxon>Liparis</taxon>
    </lineage>
</organism>